<evidence type="ECO:0000313" key="1">
    <source>
        <dbReference type="EMBL" id="HAE26705.1"/>
    </source>
</evidence>
<comment type="caution">
    <text evidence="1">The sequence shown here is derived from an EMBL/GenBank/DDBJ whole genome shotgun (WGS) entry which is preliminary data.</text>
</comment>
<reference evidence="1 2" key="1">
    <citation type="journal article" date="2018" name="Nat. Biotechnol.">
        <title>A standardized bacterial taxonomy based on genome phylogeny substantially revises the tree of life.</title>
        <authorList>
            <person name="Parks D.H."/>
            <person name="Chuvochina M."/>
            <person name="Waite D.W."/>
            <person name="Rinke C."/>
            <person name="Skarshewski A."/>
            <person name="Chaumeil P.A."/>
            <person name="Hugenholtz P."/>
        </authorList>
    </citation>
    <scope>NUCLEOTIDE SEQUENCE [LARGE SCALE GENOMIC DNA]</scope>
    <source>
        <strain evidence="1">UBA8733</strain>
    </source>
</reference>
<dbReference type="Proteomes" id="UP000259610">
    <property type="component" value="Unassembled WGS sequence"/>
</dbReference>
<dbReference type="RefSeq" id="WP_272987729.1">
    <property type="nucleotide sequence ID" value="NZ_CAJWRG010000022.1"/>
</dbReference>
<dbReference type="AlphaFoldDB" id="A0A3B9GW72"/>
<organism evidence="1 2">
    <name type="scientific">Hyphomonas adhaerens</name>
    <dbReference type="NCBI Taxonomy" id="81029"/>
    <lineage>
        <taxon>Bacteria</taxon>
        <taxon>Pseudomonadati</taxon>
        <taxon>Pseudomonadota</taxon>
        <taxon>Alphaproteobacteria</taxon>
        <taxon>Hyphomonadales</taxon>
        <taxon>Hyphomonadaceae</taxon>
        <taxon>Hyphomonas</taxon>
    </lineage>
</organism>
<accession>A0A3B9GW72</accession>
<dbReference type="EMBL" id="DMAN01000131">
    <property type="protein sequence ID" value="HAE26705.1"/>
    <property type="molecule type" value="Genomic_DNA"/>
</dbReference>
<gene>
    <name evidence="1" type="ORF">DCG58_06065</name>
</gene>
<proteinExistence type="predicted"/>
<sequence>MTPNTLEQLKYFGEETHQPIDLYSVIDLNVGAYNMILQMNSGSFDINKQTPAPNYVSPMYQSVPALVKQILAYEKDAPLDRQVTFVLPWAAIVSSDPVYVDQQQLLDDFDMQLSKDR</sequence>
<evidence type="ECO:0000313" key="2">
    <source>
        <dbReference type="Proteomes" id="UP000259610"/>
    </source>
</evidence>
<protein>
    <submittedName>
        <fullName evidence="1">Uncharacterized protein</fullName>
    </submittedName>
</protein>
<name>A0A3B9GW72_9PROT</name>